<feature type="transmembrane region" description="Helical" evidence="2">
    <location>
        <begin position="200"/>
        <end position="218"/>
    </location>
</feature>
<feature type="transmembrane region" description="Helical" evidence="2">
    <location>
        <begin position="109"/>
        <end position="130"/>
    </location>
</feature>
<dbReference type="Proteomes" id="UP000239156">
    <property type="component" value="Unassembled WGS sequence"/>
</dbReference>
<keyword evidence="2" id="KW-0472">Membrane</keyword>
<dbReference type="VEuPathDB" id="FungiDB:PSHT_00078"/>
<dbReference type="EMBL" id="PKSL01000026">
    <property type="protein sequence ID" value="POW13219.1"/>
    <property type="molecule type" value="Genomic_DNA"/>
</dbReference>
<dbReference type="AlphaFoldDB" id="A0A2S4VUP8"/>
<proteinExistence type="predicted"/>
<feature type="transmembrane region" description="Helical" evidence="2">
    <location>
        <begin position="316"/>
        <end position="340"/>
    </location>
</feature>
<evidence type="ECO:0000256" key="1">
    <source>
        <dbReference type="SAM" id="MobiDB-lite"/>
    </source>
</evidence>
<organism evidence="3 4">
    <name type="scientific">Puccinia striiformis</name>
    <dbReference type="NCBI Taxonomy" id="27350"/>
    <lineage>
        <taxon>Eukaryota</taxon>
        <taxon>Fungi</taxon>
        <taxon>Dikarya</taxon>
        <taxon>Basidiomycota</taxon>
        <taxon>Pucciniomycotina</taxon>
        <taxon>Pucciniomycetes</taxon>
        <taxon>Pucciniales</taxon>
        <taxon>Pucciniaceae</taxon>
        <taxon>Puccinia</taxon>
    </lineage>
</organism>
<keyword evidence="2" id="KW-0812">Transmembrane</keyword>
<evidence type="ECO:0000313" key="4">
    <source>
        <dbReference type="Proteomes" id="UP000239156"/>
    </source>
</evidence>
<accession>A0A2S4VUP8</accession>
<keyword evidence="4" id="KW-1185">Reference proteome</keyword>
<name>A0A2S4VUP8_9BASI</name>
<reference evidence="3" key="1">
    <citation type="submission" date="2017-12" db="EMBL/GenBank/DDBJ databases">
        <title>Gene loss provides genomic basis for host adaptation in cereal stripe rust fungi.</title>
        <authorList>
            <person name="Xia C."/>
        </authorList>
    </citation>
    <scope>NUCLEOTIDE SEQUENCE [LARGE SCALE GENOMIC DNA]</scope>
    <source>
        <strain evidence="3">93-210</strain>
    </source>
</reference>
<sequence>PTNHRINRHLHTRLSSTMADPTQKVVSFVLSLPPSTNPFEAVAVKIGEQTQILVLPLWARILRRIITIQFCILCGQCLTVLWLRKKGNKLTFFRINQLGLIHVEVLNEIVLFMYLFSLVAASMICCLDVLRSNSVAVIDLATQELVELVNWFCAHQSLRSLQMFVGEYIICYPHSAVVIIMASGSKLLPFVYGSLPTSRLFLWICGIETAMAFTSLRARARAGSSIKLSPWVRYTANGMLLAVLTLPSAFILWASIRIALDVKAIEMASEKIMAGLLEAAPTYRPETYNLMQILEILKPGQGFAIRTNHLAHDAKLILLLYLVLQLTGAALYVPTSMLAFRGLRKQTASGSAQKKKKEAREAPMSQHQTPMTKLMNDGPGQEKAALESVRRRLVKHAWLLYLDTILYCPILVYMATHAHTAIIGNVILCLLIQNALYTTRKSSKTCIVVVQSLTHVTFDRQTTEDTKTDLSVRSLI</sequence>
<feature type="transmembrane region" description="Helical" evidence="2">
    <location>
        <begin position="398"/>
        <end position="415"/>
    </location>
</feature>
<feature type="transmembrane region" description="Helical" evidence="2">
    <location>
        <begin position="65"/>
        <end position="83"/>
    </location>
</feature>
<feature type="transmembrane region" description="Helical" evidence="2">
    <location>
        <begin position="239"/>
        <end position="260"/>
    </location>
</feature>
<evidence type="ECO:0000256" key="2">
    <source>
        <dbReference type="SAM" id="Phobius"/>
    </source>
</evidence>
<feature type="transmembrane region" description="Helical" evidence="2">
    <location>
        <begin position="169"/>
        <end position="188"/>
    </location>
</feature>
<comment type="caution">
    <text evidence="3">The sequence shown here is derived from an EMBL/GenBank/DDBJ whole genome shotgun (WGS) entry which is preliminary data.</text>
</comment>
<keyword evidence="2" id="KW-1133">Transmembrane helix</keyword>
<protein>
    <submittedName>
        <fullName evidence="3">Uncharacterized protein</fullName>
    </submittedName>
</protein>
<evidence type="ECO:0000313" key="3">
    <source>
        <dbReference type="EMBL" id="POW13219.1"/>
    </source>
</evidence>
<feature type="non-terminal residue" evidence="3">
    <location>
        <position position="1"/>
    </location>
</feature>
<feature type="transmembrane region" description="Helical" evidence="2">
    <location>
        <begin position="421"/>
        <end position="437"/>
    </location>
</feature>
<feature type="region of interest" description="Disordered" evidence="1">
    <location>
        <begin position="349"/>
        <end position="379"/>
    </location>
</feature>
<dbReference type="VEuPathDB" id="FungiDB:PSTT_03902"/>
<gene>
    <name evidence="3" type="ORF">PSTT_03902</name>
</gene>